<proteinExistence type="predicted"/>
<protein>
    <submittedName>
        <fullName evidence="2">Uncharacterized protein</fullName>
    </submittedName>
</protein>
<evidence type="ECO:0000256" key="1">
    <source>
        <dbReference type="SAM" id="MobiDB-lite"/>
    </source>
</evidence>
<dbReference type="Proteomes" id="UP000594621">
    <property type="component" value="Chromosome"/>
</dbReference>
<name>A0A7S9D892_9BRAD</name>
<dbReference type="AlphaFoldDB" id="A0A7S9D892"/>
<gene>
    <name evidence="2" type="ORF">IC761_06890</name>
</gene>
<sequence length="89" mass="8937">MIANPEVIATDSGNTTRHRRAADMDASAEPSQMGAAYARPSAKAAKMSAPAKTADVRASAKSAHVPATAETSAAVTATATAPRIGRADS</sequence>
<dbReference type="EMBL" id="CP061379">
    <property type="protein sequence ID" value="QPF92996.1"/>
    <property type="molecule type" value="Genomic_DNA"/>
</dbReference>
<feature type="region of interest" description="Disordered" evidence="1">
    <location>
        <begin position="1"/>
        <end position="89"/>
    </location>
</feature>
<accession>A0A7S9D892</accession>
<evidence type="ECO:0000313" key="2">
    <source>
        <dbReference type="EMBL" id="QPF92996.1"/>
    </source>
</evidence>
<organism evidence="2 3">
    <name type="scientific">Bradyrhizobium commune</name>
    <dbReference type="NCBI Taxonomy" id="83627"/>
    <lineage>
        <taxon>Bacteria</taxon>
        <taxon>Pseudomonadati</taxon>
        <taxon>Pseudomonadota</taxon>
        <taxon>Alphaproteobacteria</taxon>
        <taxon>Hyphomicrobiales</taxon>
        <taxon>Nitrobacteraceae</taxon>
        <taxon>Bradyrhizobium</taxon>
    </lineage>
</organism>
<feature type="compositionally biased region" description="Low complexity" evidence="1">
    <location>
        <begin position="67"/>
        <end position="81"/>
    </location>
</feature>
<feature type="compositionally biased region" description="Low complexity" evidence="1">
    <location>
        <begin position="35"/>
        <end position="53"/>
    </location>
</feature>
<reference evidence="2 3" key="1">
    <citation type="submission" date="2020-09" db="EMBL/GenBank/DDBJ databases">
        <title>Complete genomes of bradyrhizobia occurring on native shrubby legumes in Australia.</title>
        <authorList>
            <person name="Lafay B."/>
        </authorList>
    </citation>
    <scope>NUCLEOTIDE SEQUENCE [LARGE SCALE GENOMIC DNA]</scope>
    <source>
        <strain evidence="2 3">BDV5040</strain>
    </source>
</reference>
<evidence type="ECO:0000313" key="3">
    <source>
        <dbReference type="Proteomes" id="UP000594621"/>
    </source>
</evidence>
<dbReference type="KEGG" id="bcou:IC761_06890"/>
<keyword evidence="3" id="KW-1185">Reference proteome</keyword>